<dbReference type="AlphaFoldDB" id="A0A1E3K7V4"/>
<name>A0A1E3K7V4_9TREE</name>
<feature type="transmembrane region" description="Helical" evidence="2">
    <location>
        <begin position="6"/>
        <end position="27"/>
    </location>
</feature>
<keyword evidence="2" id="KW-0812">Transmembrane</keyword>
<dbReference type="Proteomes" id="UP000094819">
    <property type="component" value="Unassembled WGS sequence"/>
</dbReference>
<dbReference type="EMBL" id="AWGH01000001">
    <property type="protein sequence ID" value="ODO08597.1"/>
    <property type="molecule type" value="Genomic_DNA"/>
</dbReference>
<evidence type="ECO:0000256" key="2">
    <source>
        <dbReference type="SAM" id="Phobius"/>
    </source>
</evidence>
<proteinExistence type="predicted"/>
<organism evidence="3 4">
    <name type="scientific">Cryptococcus wingfieldii CBS 7118</name>
    <dbReference type="NCBI Taxonomy" id="1295528"/>
    <lineage>
        <taxon>Eukaryota</taxon>
        <taxon>Fungi</taxon>
        <taxon>Dikarya</taxon>
        <taxon>Basidiomycota</taxon>
        <taxon>Agaricomycotina</taxon>
        <taxon>Tremellomycetes</taxon>
        <taxon>Tremellales</taxon>
        <taxon>Cryptococcaceae</taxon>
        <taxon>Cryptococcus</taxon>
    </lineage>
</organism>
<feature type="transmembrane region" description="Helical" evidence="2">
    <location>
        <begin position="83"/>
        <end position="102"/>
    </location>
</feature>
<evidence type="ECO:0000256" key="1">
    <source>
        <dbReference type="SAM" id="MobiDB-lite"/>
    </source>
</evidence>
<accession>A0A1E3K7V4</accession>
<keyword evidence="2" id="KW-0472">Membrane</keyword>
<gene>
    <name evidence="3" type="ORF">L198_00328</name>
</gene>
<feature type="region of interest" description="Disordered" evidence="1">
    <location>
        <begin position="365"/>
        <end position="390"/>
    </location>
</feature>
<feature type="transmembrane region" description="Helical" evidence="2">
    <location>
        <begin position="136"/>
        <end position="157"/>
    </location>
</feature>
<keyword evidence="4" id="KW-1185">Reference proteome</keyword>
<dbReference type="OrthoDB" id="2564765at2759"/>
<feature type="compositionally biased region" description="Low complexity" evidence="1">
    <location>
        <begin position="371"/>
        <end position="390"/>
    </location>
</feature>
<keyword evidence="2" id="KW-1133">Transmembrane helix</keyword>
<dbReference type="GeneID" id="30189542"/>
<sequence length="390" mass="40968">MSDPASLVVGVMLGLAGVITNVGITAVQAHRLLTGSSDYASIIVTDMKDNIATFAIARILCTAAAGHHTWRVREMAGISRRHWFCSHLILIVLAFVGMTGAVGPQNYASRHITNLSISNLDSFQTWLPIQGDLYRGWVALLAGGNICIWAALAALIVEQRKGFGQYHGLGRMVSGSLQVSPRLLPSVIVGCALLVQLCASTPSLGMTDADDCQCAIGGTSRTTLQTLPALALISVLGPLNYRRCLQAIVETATEGADKLSVSHMTGSSMFKSFSYKGQPCDEEGEGSVRVTVDTYVASHVSSLASNANTRNGGLPVTSPTPTLISDVLHGAIVDVSCCNQVQACASLRQGETRSFRTTVAPSFKSAVPSGKSVARTKSVASKSAKSESVA</sequence>
<dbReference type="RefSeq" id="XP_019035453.1">
    <property type="nucleotide sequence ID" value="XM_019172511.1"/>
</dbReference>
<reference evidence="3 4" key="1">
    <citation type="submission" date="2016-06" db="EMBL/GenBank/DDBJ databases">
        <title>Evolution of pathogenesis and genome organization in the Tremellales.</title>
        <authorList>
            <person name="Cuomo C."/>
            <person name="Litvintseva A."/>
            <person name="Heitman J."/>
            <person name="Chen Y."/>
            <person name="Sun S."/>
            <person name="Springer D."/>
            <person name="Dromer F."/>
            <person name="Young S."/>
            <person name="Zeng Q."/>
            <person name="Chapman S."/>
            <person name="Gujja S."/>
            <person name="Saif S."/>
            <person name="Birren B."/>
        </authorList>
    </citation>
    <scope>NUCLEOTIDE SEQUENCE [LARGE SCALE GENOMIC DNA]</scope>
    <source>
        <strain evidence="3 4">CBS 7118</strain>
    </source>
</reference>
<comment type="caution">
    <text evidence="3">The sequence shown here is derived from an EMBL/GenBank/DDBJ whole genome shotgun (WGS) entry which is preliminary data.</text>
</comment>
<evidence type="ECO:0000313" key="4">
    <source>
        <dbReference type="Proteomes" id="UP000094819"/>
    </source>
</evidence>
<evidence type="ECO:0000313" key="3">
    <source>
        <dbReference type="EMBL" id="ODO08597.1"/>
    </source>
</evidence>
<protein>
    <submittedName>
        <fullName evidence="3">Uncharacterized protein</fullName>
    </submittedName>
</protein>